<dbReference type="AlphaFoldDB" id="A0A7H9B177"/>
<proteinExistence type="predicted"/>
<evidence type="ECO:0000256" key="2">
    <source>
        <dbReference type="ARBA" id="ARBA00022771"/>
    </source>
</evidence>
<dbReference type="RefSeq" id="XP_037144109.1">
    <property type="nucleotide sequence ID" value="XM_037288214.1"/>
</dbReference>
<dbReference type="PANTHER" id="PTHR45658">
    <property type="entry name" value="GATA TRANSCRIPTION FACTOR"/>
    <property type="match status" value="1"/>
</dbReference>
<dbReference type="Gene3D" id="3.30.50.10">
    <property type="entry name" value="Erythroid Transcription Factor GATA-1, subunit A"/>
    <property type="match status" value="1"/>
</dbReference>
<dbReference type="PANTHER" id="PTHR45658:SF18">
    <property type="entry name" value="PROTEIN GAT2"/>
    <property type="match status" value="1"/>
</dbReference>
<dbReference type="GO" id="GO:0043565">
    <property type="term" value="F:sequence-specific DNA binding"/>
    <property type="evidence" value="ECO:0007669"/>
    <property type="project" value="InterPro"/>
</dbReference>
<keyword evidence="8" id="KW-1185">Reference proteome</keyword>
<feature type="region of interest" description="Disordered" evidence="5">
    <location>
        <begin position="395"/>
        <end position="439"/>
    </location>
</feature>
<dbReference type="KEGG" id="zmk:HG535_0D00890"/>
<dbReference type="Proteomes" id="UP000509704">
    <property type="component" value="Chromosome 4"/>
</dbReference>
<keyword evidence="3" id="KW-0862">Zinc</keyword>
<dbReference type="Pfam" id="PF00320">
    <property type="entry name" value="GATA"/>
    <property type="match status" value="1"/>
</dbReference>
<dbReference type="InterPro" id="IPR051140">
    <property type="entry name" value="GATA_TF"/>
</dbReference>
<dbReference type="PROSITE" id="PS50114">
    <property type="entry name" value="GATA_ZN_FINGER_2"/>
    <property type="match status" value="1"/>
</dbReference>
<gene>
    <name evidence="7" type="ORF">HG535_0D00890</name>
</gene>
<evidence type="ECO:0000256" key="1">
    <source>
        <dbReference type="ARBA" id="ARBA00022723"/>
    </source>
</evidence>
<feature type="compositionally biased region" description="Low complexity" evidence="5">
    <location>
        <begin position="396"/>
        <end position="405"/>
    </location>
</feature>
<sequence length="565" mass="63375">MCATKMSCVRIQEMSASNMENNHSAEKEARGKGVRKFKGLDTSGRSTSNRQSLLRRSDRSSERDAERDARTISVPNLLNLGNEQRVTRVGDAAIKGGESGTHAGEDVLRVPQEYTENSFVVSSMSQSAYQAARAQRKSSVDSLMRAAVTVERNDQDLRKMHQNQINSIIDFKNQISDEIQSWPNTGHTSQENAIRSSTEAMKDFTFTDMSSENLDSLKHVANTLHATVKQLDELKRQQRPNEDFNRQRIRLPSIDMMTSNIGSNPQAGLRNYQFPNDEFNRNPRPSNRHLESQFIASSSASSSSSIHQPVTSYVQAHPHNSGNYVSFTGPMTNVSPRINHRATISDPSSAYRSSMMKERQNSATCSNWPLLPFYPLAPSSSSSSSSCPIVFQPPYSSNDSSADSSRQNAAENSIGKRKLESKDQKINMRTQRSSSENSVFQNRQALAHGLLMAENIKRNQQSTTSCIHCGEASTPEWRRGPYGNRTLCNACGLFYRKLVKRFGNKDTNMFMRYRKSTNPEDRRVPSIAEVPKSIQQELDNDKNLDGEYFTIGGTNANFIFSENKK</sequence>
<evidence type="ECO:0000256" key="4">
    <source>
        <dbReference type="PROSITE-ProRule" id="PRU00094"/>
    </source>
</evidence>
<feature type="region of interest" description="Disordered" evidence="5">
    <location>
        <begin position="335"/>
        <end position="358"/>
    </location>
</feature>
<feature type="region of interest" description="Disordered" evidence="5">
    <location>
        <begin position="18"/>
        <end position="70"/>
    </location>
</feature>
<dbReference type="CDD" id="cd00202">
    <property type="entry name" value="ZnF_GATA"/>
    <property type="match status" value="1"/>
</dbReference>
<dbReference type="EMBL" id="CP058607">
    <property type="protein sequence ID" value="QLG72381.1"/>
    <property type="molecule type" value="Genomic_DNA"/>
</dbReference>
<accession>A0A7H9B177</accession>
<dbReference type="OrthoDB" id="2162994at2759"/>
<dbReference type="InterPro" id="IPR013088">
    <property type="entry name" value="Znf_NHR/GATA"/>
</dbReference>
<dbReference type="GO" id="GO:0008270">
    <property type="term" value="F:zinc ion binding"/>
    <property type="evidence" value="ECO:0007669"/>
    <property type="project" value="UniProtKB-KW"/>
</dbReference>
<dbReference type="SMART" id="SM00401">
    <property type="entry name" value="ZnF_GATA"/>
    <property type="match status" value="1"/>
</dbReference>
<dbReference type="PROSITE" id="PS00344">
    <property type="entry name" value="GATA_ZN_FINGER_1"/>
    <property type="match status" value="1"/>
</dbReference>
<feature type="compositionally biased region" description="Polar residues" evidence="5">
    <location>
        <begin position="427"/>
        <end position="439"/>
    </location>
</feature>
<dbReference type="InterPro" id="IPR000679">
    <property type="entry name" value="Znf_GATA"/>
</dbReference>
<evidence type="ECO:0000256" key="5">
    <source>
        <dbReference type="SAM" id="MobiDB-lite"/>
    </source>
</evidence>
<evidence type="ECO:0000313" key="7">
    <source>
        <dbReference type="EMBL" id="QLG72381.1"/>
    </source>
</evidence>
<feature type="domain" description="GATA-type" evidence="6">
    <location>
        <begin position="460"/>
        <end position="496"/>
    </location>
</feature>
<reference evidence="7 8" key="1">
    <citation type="submission" date="2020-07" db="EMBL/GenBank/DDBJ databases">
        <title>The yeast mating-type switching endonuclease HO is a domesticated member of an unorthodox homing genetic element family.</title>
        <authorList>
            <person name="Coughlan A.Y."/>
            <person name="Lombardi L."/>
            <person name="Braun-Galleani S."/>
            <person name="Martos A.R."/>
            <person name="Galeote V."/>
            <person name="Bigey F."/>
            <person name="Dequin S."/>
            <person name="Byrne K.P."/>
            <person name="Wolfe K.H."/>
        </authorList>
    </citation>
    <scope>NUCLEOTIDE SEQUENCE [LARGE SCALE GENOMIC DNA]</scope>
    <source>
        <strain evidence="7 8">NRRL Y-6702</strain>
    </source>
</reference>
<evidence type="ECO:0000256" key="3">
    <source>
        <dbReference type="ARBA" id="ARBA00022833"/>
    </source>
</evidence>
<evidence type="ECO:0000259" key="6">
    <source>
        <dbReference type="PROSITE" id="PS50114"/>
    </source>
</evidence>
<evidence type="ECO:0000313" key="8">
    <source>
        <dbReference type="Proteomes" id="UP000509704"/>
    </source>
</evidence>
<organism evidence="7 8">
    <name type="scientific">Zygotorulaspora mrakii</name>
    <name type="common">Zygosaccharomyces mrakii</name>
    <dbReference type="NCBI Taxonomy" id="42260"/>
    <lineage>
        <taxon>Eukaryota</taxon>
        <taxon>Fungi</taxon>
        <taxon>Dikarya</taxon>
        <taxon>Ascomycota</taxon>
        <taxon>Saccharomycotina</taxon>
        <taxon>Saccharomycetes</taxon>
        <taxon>Saccharomycetales</taxon>
        <taxon>Saccharomycetaceae</taxon>
        <taxon>Zygotorulaspora</taxon>
    </lineage>
</organism>
<dbReference type="GeneID" id="59236105"/>
<dbReference type="SUPFAM" id="SSF57716">
    <property type="entry name" value="Glucocorticoid receptor-like (DNA-binding domain)"/>
    <property type="match status" value="1"/>
</dbReference>
<protein>
    <recommendedName>
        <fullName evidence="6">GATA-type domain-containing protein</fullName>
    </recommendedName>
</protein>
<keyword evidence="1" id="KW-0479">Metal-binding</keyword>
<feature type="compositionally biased region" description="Basic and acidic residues" evidence="5">
    <location>
        <begin position="417"/>
        <end position="426"/>
    </location>
</feature>
<keyword evidence="2 4" id="KW-0863">Zinc-finger</keyword>
<name>A0A7H9B177_ZYGMR</name>
<dbReference type="GO" id="GO:0006355">
    <property type="term" value="P:regulation of DNA-templated transcription"/>
    <property type="evidence" value="ECO:0007669"/>
    <property type="project" value="InterPro"/>
</dbReference>
<feature type="compositionally biased region" description="Basic and acidic residues" evidence="5">
    <location>
        <begin position="55"/>
        <end position="70"/>
    </location>
</feature>